<reference evidence="1" key="1">
    <citation type="submission" date="2019-08" db="EMBL/GenBank/DDBJ databases">
        <authorList>
            <person name="Kucharzyk K."/>
            <person name="Murdoch R.W."/>
            <person name="Higgins S."/>
            <person name="Loffler F."/>
        </authorList>
    </citation>
    <scope>NUCLEOTIDE SEQUENCE</scope>
</reference>
<dbReference type="EMBL" id="VSSQ01019115">
    <property type="protein sequence ID" value="MPM62911.1"/>
    <property type="molecule type" value="Genomic_DNA"/>
</dbReference>
<name>A0A645BE38_9ZZZZ</name>
<evidence type="ECO:0000313" key="1">
    <source>
        <dbReference type="EMBL" id="MPM62911.1"/>
    </source>
</evidence>
<gene>
    <name evidence="1" type="ORF">SDC9_109789</name>
</gene>
<protein>
    <submittedName>
        <fullName evidence="1">Uncharacterized protein</fullName>
    </submittedName>
</protein>
<comment type="caution">
    <text evidence="1">The sequence shown here is derived from an EMBL/GenBank/DDBJ whole genome shotgun (WGS) entry which is preliminary data.</text>
</comment>
<sequence>MKKIIVLSFALGVLVTNSFILKDLATDANLSSKDVQHEQVAKAPAKYSPYVIWFMG</sequence>
<proteinExistence type="predicted"/>
<accession>A0A645BE38</accession>
<organism evidence="1">
    <name type="scientific">bioreactor metagenome</name>
    <dbReference type="NCBI Taxonomy" id="1076179"/>
    <lineage>
        <taxon>unclassified sequences</taxon>
        <taxon>metagenomes</taxon>
        <taxon>ecological metagenomes</taxon>
    </lineage>
</organism>
<dbReference type="AlphaFoldDB" id="A0A645BE38"/>